<evidence type="ECO:0000256" key="11">
    <source>
        <dbReference type="ARBA" id="ARBA00023136"/>
    </source>
</evidence>
<dbReference type="GO" id="GO:0005886">
    <property type="term" value="C:plasma membrane"/>
    <property type="evidence" value="ECO:0007669"/>
    <property type="project" value="UniProtKB-SubCell"/>
</dbReference>
<dbReference type="InterPro" id="IPR033463">
    <property type="entry name" value="sCache_3"/>
</dbReference>
<keyword evidence="6" id="KW-0547">Nucleotide-binding</keyword>
<dbReference type="PANTHER" id="PTHR43547:SF10">
    <property type="entry name" value="SENSOR HISTIDINE KINASE DCUS"/>
    <property type="match status" value="1"/>
</dbReference>
<keyword evidence="8" id="KW-0067">ATP-binding</keyword>
<dbReference type="KEGG" id="sgrg:L0C25_11885"/>
<dbReference type="SUPFAM" id="SSF103190">
    <property type="entry name" value="Sensory domain-like"/>
    <property type="match status" value="1"/>
</dbReference>
<gene>
    <name evidence="14" type="ORF">L0C25_11885</name>
</gene>
<evidence type="ECO:0000256" key="3">
    <source>
        <dbReference type="ARBA" id="ARBA00022553"/>
    </source>
</evidence>
<feature type="domain" description="Histidine kinase" evidence="13">
    <location>
        <begin position="357"/>
        <end position="553"/>
    </location>
</feature>
<dbReference type="Proteomes" id="UP001164390">
    <property type="component" value="Chromosome"/>
</dbReference>
<evidence type="ECO:0000256" key="9">
    <source>
        <dbReference type="ARBA" id="ARBA00022989"/>
    </source>
</evidence>
<evidence type="ECO:0000259" key="13">
    <source>
        <dbReference type="PROSITE" id="PS50109"/>
    </source>
</evidence>
<dbReference type="Pfam" id="PF17203">
    <property type="entry name" value="sCache_3_2"/>
    <property type="match status" value="1"/>
</dbReference>
<protein>
    <submittedName>
        <fullName evidence="14">Sensor histidine kinase</fullName>
    </submittedName>
</protein>
<dbReference type="InterPro" id="IPR005467">
    <property type="entry name" value="His_kinase_dom"/>
</dbReference>
<dbReference type="InterPro" id="IPR035965">
    <property type="entry name" value="PAS-like_dom_sf"/>
</dbReference>
<evidence type="ECO:0000256" key="7">
    <source>
        <dbReference type="ARBA" id="ARBA00022777"/>
    </source>
</evidence>
<keyword evidence="5 12" id="KW-0812">Transmembrane</keyword>
<evidence type="ECO:0000256" key="6">
    <source>
        <dbReference type="ARBA" id="ARBA00022741"/>
    </source>
</evidence>
<dbReference type="Gene3D" id="3.30.450.20">
    <property type="entry name" value="PAS domain"/>
    <property type="match status" value="2"/>
</dbReference>
<dbReference type="SMART" id="SM00387">
    <property type="entry name" value="HATPase_c"/>
    <property type="match status" value="1"/>
</dbReference>
<feature type="transmembrane region" description="Helical" evidence="12">
    <location>
        <begin position="34"/>
        <end position="59"/>
    </location>
</feature>
<name>A0AA46TNP7_9ACTN</name>
<dbReference type="SUPFAM" id="SSF55874">
    <property type="entry name" value="ATPase domain of HSP90 chaperone/DNA topoisomerase II/histidine kinase"/>
    <property type="match status" value="1"/>
</dbReference>
<dbReference type="InterPro" id="IPR029151">
    <property type="entry name" value="Sensor-like_sf"/>
</dbReference>
<dbReference type="GO" id="GO:0000155">
    <property type="term" value="F:phosphorelay sensor kinase activity"/>
    <property type="evidence" value="ECO:0007669"/>
    <property type="project" value="TreeGrafter"/>
</dbReference>
<dbReference type="Pfam" id="PF02518">
    <property type="entry name" value="HATPase_c"/>
    <property type="match status" value="1"/>
</dbReference>
<keyword evidence="11 12" id="KW-0472">Membrane</keyword>
<dbReference type="RefSeq" id="WP_271636707.1">
    <property type="nucleotide sequence ID" value="NZ_CP094970.1"/>
</dbReference>
<dbReference type="SUPFAM" id="SSF55785">
    <property type="entry name" value="PYP-like sensor domain (PAS domain)"/>
    <property type="match status" value="1"/>
</dbReference>
<evidence type="ECO:0000256" key="12">
    <source>
        <dbReference type="SAM" id="Phobius"/>
    </source>
</evidence>
<dbReference type="InterPro" id="IPR000014">
    <property type="entry name" value="PAS"/>
</dbReference>
<keyword evidence="3" id="KW-0597">Phosphoprotein</keyword>
<feature type="transmembrane region" description="Helical" evidence="12">
    <location>
        <begin position="197"/>
        <end position="216"/>
    </location>
</feature>
<sequence length="570" mass="61281">MRPQCGGSPFCSLRTQRVEARIVNHPGHPRQWSLAAQLMALQLAVVVLLLGAGLAGAYLQVADTSEDRAAKVSVSVASTIAEMPAVLQALDDRDPSETLQPLAERVRVRTDTDFVVIMSPTGTRYSHPDPTRIGHTFIGTIAPAAAGGTVIETYTGTLGPSVRAVVPVRSDGEVVALVSVGITTSQVSEVLATRMPLMVGFAVLVLLAGTVATWLITSRLRRQTHGLGSSELQAMYDHHDAVLHSVREGLMVVDVDGRVHLINDEAGRLLELGPDDIGRRVDELGLPEDLAAALSSGERREDELHVSASRVLVLNQTSTQWQGRHLGTVTTLRDRTELEALTGELDRARSLTDALRSQQHEAMNRMHTVVSLIELGHQERAKAFAVDGLHLAQRLTDDLVSSIKEPTLAALLLGKASEAGELGIEFEVEVEGELPEGVFEARDLVTIVGNLVDNAFDATQNRTTGRDRPARVEIGLHVADGRLHVDVVDSGDGPPADTSIMFTRGWSTKSSSGEQAHGLGLALVQQTVHRLRGTIEVRDEEGAMFSVELPFSLDPTANRDEVTDATSSRG</sequence>
<keyword evidence="10" id="KW-0902">Two-component regulatory system</keyword>
<evidence type="ECO:0000256" key="10">
    <source>
        <dbReference type="ARBA" id="ARBA00023012"/>
    </source>
</evidence>
<evidence type="ECO:0000313" key="14">
    <source>
        <dbReference type="EMBL" id="UYM07733.1"/>
    </source>
</evidence>
<evidence type="ECO:0000256" key="1">
    <source>
        <dbReference type="ARBA" id="ARBA00004651"/>
    </source>
</evidence>
<evidence type="ECO:0000256" key="8">
    <source>
        <dbReference type="ARBA" id="ARBA00022840"/>
    </source>
</evidence>
<evidence type="ECO:0000256" key="4">
    <source>
        <dbReference type="ARBA" id="ARBA00022679"/>
    </source>
</evidence>
<evidence type="ECO:0000256" key="2">
    <source>
        <dbReference type="ARBA" id="ARBA00022475"/>
    </source>
</evidence>
<dbReference type="SMART" id="SM00091">
    <property type="entry name" value="PAS"/>
    <property type="match status" value="1"/>
</dbReference>
<dbReference type="AlphaFoldDB" id="A0AA46TNP7"/>
<dbReference type="PANTHER" id="PTHR43547">
    <property type="entry name" value="TWO-COMPONENT HISTIDINE KINASE"/>
    <property type="match status" value="1"/>
</dbReference>
<reference evidence="14" key="1">
    <citation type="submission" date="2022-01" db="EMBL/GenBank/DDBJ databases">
        <title>Nocardioidaceae gen. sp. A5X3R13.</title>
        <authorList>
            <person name="Lopez Marin M.A."/>
            <person name="Uhlik O."/>
        </authorList>
    </citation>
    <scope>NUCLEOTIDE SEQUENCE</scope>
    <source>
        <strain evidence="14">A5X3R13</strain>
    </source>
</reference>
<dbReference type="InterPro" id="IPR036890">
    <property type="entry name" value="HATPase_C_sf"/>
</dbReference>
<dbReference type="GO" id="GO:0005524">
    <property type="term" value="F:ATP binding"/>
    <property type="evidence" value="ECO:0007669"/>
    <property type="project" value="UniProtKB-KW"/>
</dbReference>
<keyword evidence="7 14" id="KW-0418">Kinase</keyword>
<proteinExistence type="predicted"/>
<dbReference type="CDD" id="cd00130">
    <property type="entry name" value="PAS"/>
    <property type="match status" value="1"/>
</dbReference>
<keyword evidence="9 12" id="KW-1133">Transmembrane helix</keyword>
<keyword evidence="4" id="KW-0808">Transferase</keyword>
<evidence type="ECO:0000313" key="15">
    <source>
        <dbReference type="Proteomes" id="UP001164390"/>
    </source>
</evidence>
<dbReference type="PROSITE" id="PS50109">
    <property type="entry name" value="HIS_KIN"/>
    <property type="match status" value="1"/>
</dbReference>
<keyword evidence="2" id="KW-1003">Cell membrane</keyword>
<dbReference type="Gene3D" id="3.30.565.10">
    <property type="entry name" value="Histidine kinase-like ATPase, C-terminal domain"/>
    <property type="match status" value="1"/>
</dbReference>
<dbReference type="EMBL" id="CP094970">
    <property type="protein sequence ID" value="UYM07733.1"/>
    <property type="molecule type" value="Genomic_DNA"/>
</dbReference>
<comment type="subcellular location">
    <subcellularLocation>
        <location evidence="1">Cell membrane</location>
        <topology evidence="1">Multi-pass membrane protein</topology>
    </subcellularLocation>
</comment>
<evidence type="ECO:0000256" key="5">
    <source>
        <dbReference type="ARBA" id="ARBA00022692"/>
    </source>
</evidence>
<organism evidence="14 15">
    <name type="scientific">Solicola gregarius</name>
    <dbReference type="NCBI Taxonomy" id="2908642"/>
    <lineage>
        <taxon>Bacteria</taxon>
        <taxon>Bacillati</taxon>
        <taxon>Actinomycetota</taxon>
        <taxon>Actinomycetes</taxon>
        <taxon>Propionibacteriales</taxon>
        <taxon>Nocardioidaceae</taxon>
        <taxon>Solicola</taxon>
    </lineage>
</organism>
<accession>A0AA46TNP7</accession>
<dbReference type="InterPro" id="IPR003594">
    <property type="entry name" value="HATPase_dom"/>
</dbReference>
<keyword evidence="15" id="KW-1185">Reference proteome</keyword>